<dbReference type="Gene3D" id="2.10.270.10">
    <property type="entry name" value="Cholin Binding"/>
    <property type="match status" value="1"/>
</dbReference>
<feature type="chain" id="PRO_5005315377" description="Fibronectin type-III domain-containing protein" evidence="3">
    <location>
        <begin position="26"/>
        <end position="333"/>
    </location>
</feature>
<organism evidence="4 5">
    <name type="scientific">[Clostridium] citroniae WAL-19142</name>
    <dbReference type="NCBI Taxonomy" id="742734"/>
    <lineage>
        <taxon>Bacteria</taxon>
        <taxon>Bacillati</taxon>
        <taxon>Bacillota</taxon>
        <taxon>Clostridia</taxon>
        <taxon>Lachnospirales</taxon>
        <taxon>Lachnospiraceae</taxon>
        <taxon>Enterocloster</taxon>
    </lineage>
</organism>
<evidence type="ECO:0000313" key="4">
    <source>
        <dbReference type="EMBL" id="KMW16521.1"/>
    </source>
</evidence>
<evidence type="ECO:0008006" key="6">
    <source>
        <dbReference type="Google" id="ProtNLM"/>
    </source>
</evidence>
<evidence type="ECO:0000256" key="3">
    <source>
        <dbReference type="SAM" id="SignalP"/>
    </source>
</evidence>
<dbReference type="RefSeq" id="WP_045093414.1">
    <property type="nucleotide sequence ID" value="NZ_KQ235881.1"/>
</dbReference>
<comment type="caution">
    <text evidence="4">The sequence shown here is derived from an EMBL/GenBank/DDBJ whole genome shotgun (WGS) entry which is preliminary data.</text>
</comment>
<keyword evidence="3" id="KW-0732">Signal</keyword>
<accession>A0A0J9BWK2</accession>
<name>A0A0J9BWK2_9FIRM</name>
<dbReference type="InterPro" id="IPR018337">
    <property type="entry name" value="Cell_wall/Cho-bd_repeat"/>
</dbReference>
<feature type="repeat" description="Cell wall-binding" evidence="2">
    <location>
        <begin position="254"/>
        <end position="273"/>
    </location>
</feature>
<evidence type="ECO:0000256" key="2">
    <source>
        <dbReference type="PROSITE-ProRule" id="PRU00591"/>
    </source>
</evidence>
<sequence>MKKQKALCLVMAAVMTVSSGFTAFASDTKIDKVRLEFSYGETPKSGDDIGDITVKAGGSEYYVESAEYTNSENQDTWTLGDVPEVKVELSARDGYRFSYTSKSHFTLNGCNAKFKRAKVYDSGDYIEVYAELKRIGGKLEGTSNLQWEDTVAEWDEIDGAKSYEVKLLRDEKTVTTVSTTGTSYDFAGYFNREGDYTFRVRAISTYNDKAGEWSDDSDSLSIDEDEIANYGGSGRWVQDGTGWWYSYDTGGYPASCWKQIDGAWYHFNSSGYMQTGWLRLDGEWYYLAGNGAMMTGWQAINGKWYYLGTDGVMYADTWTPDGRYVNGSGAWVQ</sequence>
<keyword evidence="1" id="KW-0677">Repeat</keyword>
<feature type="signal peptide" evidence="3">
    <location>
        <begin position="1"/>
        <end position="25"/>
    </location>
</feature>
<proteinExistence type="predicted"/>
<dbReference type="GeneID" id="93161615"/>
<dbReference type="EMBL" id="ADLK01000029">
    <property type="protein sequence ID" value="KMW16521.1"/>
    <property type="molecule type" value="Genomic_DNA"/>
</dbReference>
<dbReference type="AlphaFoldDB" id="A0A0J9BWK2"/>
<dbReference type="Pfam" id="PF19127">
    <property type="entry name" value="Choline_bind_3"/>
    <property type="match status" value="1"/>
</dbReference>
<dbReference type="SUPFAM" id="SSF69360">
    <property type="entry name" value="Cell wall binding repeat"/>
    <property type="match status" value="1"/>
</dbReference>
<evidence type="ECO:0000256" key="1">
    <source>
        <dbReference type="ARBA" id="ARBA00022737"/>
    </source>
</evidence>
<dbReference type="PROSITE" id="PS51170">
    <property type="entry name" value="CW"/>
    <property type="match status" value="3"/>
</dbReference>
<reference evidence="4 5" key="1">
    <citation type="submission" date="2011-04" db="EMBL/GenBank/DDBJ databases">
        <title>The Genome Sequence of Clostridium citroniae WAL-19142.</title>
        <authorList>
            <consortium name="The Broad Institute Genome Sequencing Platform"/>
            <person name="Earl A."/>
            <person name="Ward D."/>
            <person name="Feldgarden M."/>
            <person name="Gevers D."/>
            <person name="Warren Y.A."/>
            <person name="Tyrrell K.L."/>
            <person name="Citron D.M."/>
            <person name="Goldstein E.J."/>
            <person name="Daigneault M."/>
            <person name="Allen-Vercoe E."/>
            <person name="Young S.K."/>
            <person name="Zeng Q."/>
            <person name="Gargeya S."/>
            <person name="Fitzgerald M."/>
            <person name="Haas B."/>
            <person name="Abouelleil A."/>
            <person name="Alvarado L."/>
            <person name="Arachchi H.M."/>
            <person name="Berlin A."/>
            <person name="Brown A."/>
            <person name="Chapman S.B."/>
            <person name="Chen Z."/>
            <person name="Dunbar C."/>
            <person name="Freedman E."/>
            <person name="Gearin G."/>
            <person name="Gellesch M."/>
            <person name="Goldberg J."/>
            <person name="Griggs A."/>
            <person name="Gujja S."/>
            <person name="Heilman E.R."/>
            <person name="Heiman D."/>
            <person name="Howarth C."/>
            <person name="Larson L."/>
            <person name="Lui A."/>
            <person name="MacDonald P.J."/>
            <person name="Mehta T."/>
            <person name="Montmayeur A."/>
            <person name="Murphy C."/>
            <person name="Neiman D."/>
            <person name="Pearson M."/>
            <person name="Priest M."/>
            <person name="Roberts A."/>
            <person name="Saif S."/>
            <person name="Shea T."/>
            <person name="Shenoy N."/>
            <person name="Sisk P."/>
            <person name="Stolte C."/>
            <person name="Sykes S."/>
            <person name="White J."/>
            <person name="Yandava C."/>
            <person name="Wortman J."/>
            <person name="Nusbaum C."/>
            <person name="Birren B."/>
        </authorList>
    </citation>
    <scope>NUCLEOTIDE SEQUENCE [LARGE SCALE GENOMIC DNA]</scope>
    <source>
        <strain evidence="4 5">WAL-19142</strain>
    </source>
</reference>
<feature type="repeat" description="Cell wall-binding" evidence="2">
    <location>
        <begin position="294"/>
        <end position="313"/>
    </location>
</feature>
<protein>
    <recommendedName>
        <fullName evidence="6">Fibronectin type-III domain-containing protein</fullName>
    </recommendedName>
</protein>
<evidence type="ECO:0000313" key="5">
    <source>
        <dbReference type="Proteomes" id="UP000037392"/>
    </source>
</evidence>
<dbReference type="PATRIC" id="fig|742734.4.peg.4308"/>
<dbReference type="InterPro" id="IPR013783">
    <property type="entry name" value="Ig-like_fold"/>
</dbReference>
<dbReference type="OrthoDB" id="2235460at2"/>
<dbReference type="Gene3D" id="2.60.40.10">
    <property type="entry name" value="Immunoglobulins"/>
    <property type="match status" value="1"/>
</dbReference>
<dbReference type="Pfam" id="PF19085">
    <property type="entry name" value="Choline_bind_2"/>
    <property type="match status" value="1"/>
</dbReference>
<feature type="repeat" description="Cell wall-binding" evidence="2">
    <location>
        <begin position="274"/>
        <end position="293"/>
    </location>
</feature>
<dbReference type="Proteomes" id="UP000037392">
    <property type="component" value="Unassembled WGS sequence"/>
</dbReference>
<gene>
    <name evidence="4" type="ORF">HMPREF9470_04021</name>
</gene>